<reference evidence="1" key="1">
    <citation type="journal article" date="2021" name="PeerJ">
        <title>Extensive microbial diversity within the chicken gut microbiome revealed by metagenomics and culture.</title>
        <authorList>
            <person name="Gilroy R."/>
            <person name="Ravi A."/>
            <person name="Getino M."/>
            <person name="Pursley I."/>
            <person name="Horton D.L."/>
            <person name="Alikhan N.F."/>
            <person name="Baker D."/>
            <person name="Gharbi K."/>
            <person name="Hall N."/>
            <person name="Watson M."/>
            <person name="Adriaenssens E.M."/>
            <person name="Foster-Nyarko E."/>
            <person name="Jarju S."/>
            <person name="Secka A."/>
            <person name="Antonio M."/>
            <person name="Oren A."/>
            <person name="Chaudhuri R.R."/>
            <person name="La Ragione R."/>
            <person name="Hildebrand F."/>
            <person name="Pallen M.J."/>
        </authorList>
    </citation>
    <scope>NUCLEOTIDE SEQUENCE</scope>
    <source>
        <strain evidence="1">421</strain>
    </source>
</reference>
<name>A0A9D1REF5_9FIRM</name>
<dbReference type="AlphaFoldDB" id="A0A9D1REF5"/>
<evidence type="ECO:0000313" key="1">
    <source>
        <dbReference type="EMBL" id="HIW86613.1"/>
    </source>
</evidence>
<gene>
    <name evidence="1" type="ORF">IAA48_08985</name>
</gene>
<evidence type="ECO:0000313" key="2">
    <source>
        <dbReference type="Proteomes" id="UP000824205"/>
    </source>
</evidence>
<protein>
    <submittedName>
        <fullName evidence="1">Uncharacterized protein</fullName>
    </submittedName>
</protein>
<reference evidence="1" key="2">
    <citation type="submission" date="2021-04" db="EMBL/GenBank/DDBJ databases">
        <authorList>
            <person name="Gilroy R."/>
        </authorList>
    </citation>
    <scope>NUCLEOTIDE SEQUENCE</scope>
    <source>
        <strain evidence="1">421</strain>
    </source>
</reference>
<comment type="caution">
    <text evidence="1">The sequence shown here is derived from an EMBL/GenBank/DDBJ whole genome shotgun (WGS) entry which is preliminary data.</text>
</comment>
<dbReference type="Proteomes" id="UP000824205">
    <property type="component" value="Unassembled WGS sequence"/>
</dbReference>
<organism evidence="1 2">
    <name type="scientific">Candidatus Eubacterium faecipullorum</name>
    <dbReference type="NCBI Taxonomy" id="2838571"/>
    <lineage>
        <taxon>Bacteria</taxon>
        <taxon>Bacillati</taxon>
        <taxon>Bacillota</taxon>
        <taxon>Clostridia</taxon>
        <taxon>Eubacteriales</taxon>
        <taxon>Eubacteriaceae</taxon>
        <taxon>Eubacterium</taxon>
    </lineage>
</organism>
<proteinExistence type="predicted"/>
<sequence length="113" mass="12880">MRDLKRNQSEIWYSLAVPDGGTDKNGNKVLTYEEPVAGRFSLSTNKGEASMEAFGRNVDYDREMTTHDMKCPINEHTRIWIGTDKDKPYNYIVSKVAPSLNCIRYALKQVTTS</sequence>
<accession>A0A9D1REF5</accession>
<dbReference type="EMBL" id="DXGE01000036">
    <property type="protein sequence ID" value="HIW86613.1"/>
    <property type="molecule type" value="Genomic_DNA"/>
</dbReference>